<name>A0A423H084_9PSED</name>
<dbReference type="RefSeq" id="WP_123580820.1">
    <property type="nucleotide sequence ID" value="NZ_MOBI01000003.1"/>
</dbReference>
<dbReference type="EMBL" id="MOBI01000003">
    <property type="protein sequence ID" value="RON05140.1"/>
    <property type="molecule type" value="Genomic_DNA"/>
</dbReference>
<evidence type="ECO:0008006" key="3">
    <source>
        <dbReference type="Google" id="ProtNLM"/>
    </source>
</evidence>
<organism evidence="1 2">
    <name type="scientific">Pseudomonas brassicacearum</name>
    <dbReference type="NCBI Taxonomy" id="930166"/>
    <lineage>
        <taxon>Bacteria</taxon>
        <taxon>Pseudomonadati</taxon>
        <taxon>Pseudomonadota</taxon>
        <taxon>Gammaproteobacteria</taxon>
        <taxon>Pseudomonadales</taxon>
        <taxon>Pseudomonadaceae</taxon>
        <taxon>Pseudomonas</taxon>
    </lineage>
</organism>
<accession>A0A423H084</accession>
<reference evidence="1 2" key="1">
    <citation type="submission" date="2016-10" db="EMBL/GenBank/DDBJ databases">
        <title>Comparative genome analysis of multiple Pseudomonas spp. focuses on biocontrol and plant growth promoting traits.</title>
        <authorList>
            <person name="Tao X.-Y."/>
            <person name="Taylor C.G."/>
        </authorList>
    </citation>
    <scope>NUCLEOTIDE SEQUENCE [LARGE SCALE GENOMIC DNA]</scope>
    <source>
        <strain evidence="1 2">37D10</strain>
    </source>
</reference>
<comment type="caution">
    <text evidence="1">The sequence shown here is derived from an EMBL/GenBank/DDBJ whole genome shotgun (WGS) entry which is preliminary data.</text>
</comment>
<gene>
    <name evidence="1" type="ORF">BK658_02230</name>
</gene>
<evidence type="ECO:0000313" key="1">
    <source>
        <dbReference type="EMBL" id="RON05140.1"/>
    </source>
</evidence>
<proteinExistence type="predicted"/>
<evidence type="ECO:0000313" key="2">
    <source>
        <dbReference type="Proteomes" id="UP000284684"/>
    </source>
</evidence>
<dbReference type="Proteomes" id="UP000284684">
    <property type="component" value="Unassembled WGS sequence"/>
</dbReference>
<sequence>MKQALITNYMNNWDGNVRTLEDNAPRAWVTNNLQLVYDDEGPDIRAYLPYDGGLEVACIEFYVDNQGGHWINHVDVQSIHHRRYGIATAMYRYALQQIGPIYASNAGPTGWADDDRELVGEGYNFVQSLLNRGYMQQGWYKAPIA</sequence>
<dbReference type="AlphaFoldDB" id="A0A423H084"/>
<protein>
    <recommendedName>
        <fullName evidence="3">N-acetyltransferase domain-containing protein</fullName>
    </recommendedName>
</protein>